<name>A0AAV7VPY2_PLEWA</name>
<accession>A0AAV7VPY2</accession>
<evidence type="ECO:0000313" key="2">
    <source>
        <dbReference type="EMBL" id="KAJ1203718.1"/>
    </source>
</evidence>
<protein>
    <submittedName>
        <fullName evidence="2">Uncharacterized protein</fullName>
    </submittedName>
</protein>
<dbReference type="Gene3D" id="1.20.5.340">
    <property type="match status" value="1"/>
</dbReference>
<dbReference type="InterPro" id="IPR004244">
    <property type="entry name" value="Transposase_22"/>
</dbReference>
<evidence type="ECO:0000256" key="1">
    <source>
        <dbReference type="SAM" id="Coils"/>
    </source>
</evidence>
<dbReference type="EMBL" id="JANPWB010000003">
    <property type="protein sequence ID" value="KAJ1203718.1"/>
    <property type="molecule type" value="Genomic_DNA"/>
</dbReference>
<reference evidence="2" key="1">
    <citation type="journal article" date="2022" name="bioRxiv">
        <title>Sequencing and chromosome-scale assembly of the giantPleurodeles waltlgenome.</title>
        <authorList>
            <person name="Brown T."/>
            <person name="Elewa A."/>
            <person name="Iarovenko S."/>
            <person name="Subramanian E."/>
            <person name="Araus A.J."/>
            <person name="Petzold A."/>
            <person name="Susuki M."/>
            <person name="Suzuki K.-i.T."/>
            <person name="Hayashi T."/>
            <person name="Toyoda A."/>
            <person name="Oliveira C."/>
            <person name="Osipova E."/>
            <person name="Leigh N.D."/>
            <person name="Simon A."/>
            <person name="Yun M.H."/>
        </authorList>
    </citation>
    <scope>NUCLEOTIDE SEQUENCE</scope>
    <source>
        <strain evidence="2">20211129_DDA</strain>
        <tissue evidence="2">Liver</tissue>
    </source>
</reference>
<dbReference type="PANTHER" id="PTHR11505">
    <property type="entry name" value="L1 TRANSPOSABLE ELEMENT-RELATED"/>
    <property type="match status" value="1"/>
</dbReference>
<evidence type="ECO:0000313" key="3">
    <source>
        <dbReference type="Proteomes" id="UP001066276"/>
    </source>
</evidence>
<dbReference type="AlphaFoldDB" id="A0AAV7VPY2"/>
<keyword evidence="1" id="KW-0175">Coiled coil</keyword>
<comment type="caution">
    <text evidence="2">The sequence shown here is derived from an EMBL/GenBank/DDBJ whole genome shotgun (WGS) entry which is preliminary data.</text>
</comment>
<proteinExistence type="predicted"/>
<sequence length="244" mass="26832">MPQNGSSQHKERTTYPLFSTISNHAKLPPKAMEKGNTKELRQAPIPLGGKRGALASPITPATTTANAVVDNYGPTPDLVLPIVAAVRDSIPNIPSSRPSSHTSTFKPSLTCSMEEWMGQILEGLWAIKQSQEAAHKETKDQLSQLNTHFTHLSTRLTQVKQRVSDLEDLGSQSESTIQRIQSELEELQIKLDELENRSRRSNLRFIGIPEDLEAASSVTKIVTNLIYNSILPGTAKINADLSIM</sequence>
<dbReference type="Proteomes" id="UP001066276">
    <property type="component" value="Chromosome 2_1"/>
</dbReference>
<organism evidence="2 3">
    <name type="scientific">Pleurodeles waltl</name>
    <name type="common">Iberian ribbed newt</name>
    <dbReference type="NCBI Taxonomy" id="8319"/>
    <lineage>
        <taxon>Eukaryota</taxon>
        <taxon>Metazoa</taxon>
        <taxon>Chordata</taxon>
        <taxon>Craniata</taxon>
        <taxon>Vertebrata</taxon>
        <taxon>Euteleostomi</taxon>
        <taxon>Amphibia</taxon>
        <taxon>Batrachia</taxon>
        <taxon>Caudata</taxon>
        <taxon>Salamandroidea</taxon>
        <taxon>Salamandridae</taxon>
        <taxon>Pleurodelinae</taxon>
        <taxon>Pleurodeles</taxon>
    </lineage>
</organism>
<gene>
    <name evidence="2" type="ORF">NDU88_007499</name>
</gene>
<feature type="coiled-coil region" evidence="1">
    <location>
        <begin position="170"/>
        <end position="204"/>
    </location>
</feature>
<dbReference type="SUPFAM" id="SSF57997">
    <property type="entry name" value="Tropomyosin"/>
    <property type="match status" value="1"/>
</dbReference>
<keyword evidence="3" id="KW-1185">Reference proteome</keyword>